<sequence length="305" mass="33275">MSEIHPYLHALRQAMAGCDPALVQDALAETEARFRAERDRLAWAEPLLSPADAARRILEGLGDPADRAAQFRTRDQLVAQALARPSALSEDPLPDGPEPAPRPWPGFFGVLVDGRAYTALAYLLLAFFTGLFYFIWTVTGLSLSLGFLVLIIGLPMAAFFLGSLRALGLGEGRLVDALLDVRMPRRPPLLPEGKRLVDRLAGLFRDSYTWKCLVYFLIHLPLSLMTSTFMLIGLVVSFSLLAIPVLHWGFHLPLVVVGCETFSAPVWVVLLLPLGGLLGLIGTLHLGLAFGRLHGALARALLVAR</sequence>
<name>A0AA48GU86_9BACT</name>
<evidence type="ECO:0000313" key="3">
    <source>
        <dbReference type="EMBL" id="BDU76319.1"/>
    </source>
</evidence>
<keyword evidence="1" id="KW-1133">Transmembrane helix</keyword>
<keyword evidence="1" id="KW-0812">Transmembrane</keyword>
<feature type="transmembrane region" description="Helical" evidence="1">
    <location>
        <begin position="142"/>
        <end position="164"/>
    </location>
</feature>
<keyword evidence="4" id="KW-1185">Reference proteome</keyword>
<dbReference type="Proteomes" id="UP001228113">
    <property type="component" value="Chromosome"/>
</dbReference>
<proteinExistence type="predicted"/>
<evidence type="ECO:0000259" key="2">
    <source>
        <dbReference type="Pfam" id="PF13796"/>
    </source>
</evidence>
<protein>
    <submittedName>
        <fullName evidence="3">Membrane protein</fullName>
    </submittedName>
</protein>
<feature type="transmembrane region" description="Helical" evidence="1">
    <location>
        <begin position="116"/>
        <end position="136"/>
    </location>
</feature>
<reference evidence="3" key="1">
    <citation type="journal article" date="2023" name="Int. J. Syst. Evol. Microbiol.">
        <title>Mesoterricola silvestris gen. nov., sp. nov., Mesoterricola sediminis sp. nov., Geothrix oryzae sp. nov., Geothrix edaphica sp. nov., Geothrix rubra sp. nov., and Geothrix limicola sp. nov., six novel members of Acidobacteriota isolated from soils.</title>
        <authorList>
            <person name="Itoh H."/>
            <person name="Sugisawa Y."/>
            <person name="Mise K."/>
            <person name="Xu Z."/>
            <person name="Kuniyasu M."/>
            <person name="Ushijima N."/>
            <person name="Kawano K."/>
            <person name="Kobayashi E."/>
            <person name="Shiratori Y."/>
            <person name="Masuda Y."/>
            <person name="Senoo K."/>
        </authorList>
    </citation>
    <scope>NUCLEOTIDE SEQUENCE</scope>
    <source>
        <strain evidence="3">W786</strain>
    </source>
</reference>
<feature type="transmembrane region" description="Helical" evidence="1">
    <location>
        <begin position="266"/>
        <end position="290"/>
    </location>
</feature>
<accession>A0AA48GU86</accession>
<evidence type="ECO:0000256" key="1">
    <source>
        <dbReference type="SAM" id="Phobius"/>
    </source>
</evidence>
<evidence type="ECO:0000313" key="4">
    <source>
        <dbReference type="Proteomes" id="UP001228113"/>
    </source>
</evidence>
<organism evidence="3 4">
    <name type="scientific">Mesoterricola sediminis</name>
    <dbReference type="NCBI Taxonomy" id="2927980"/>
    <lineage>
        <taxon>Bacteria</taxon>
        <taxon>Pseudomonadati</taxon>
        <taxon>Acidobacteriota</taxon>
        <taxon>Holophagae</taxon>
        <taxon>Holophagales</taxon>
        <taxon>Holophagaceae</taxon>
        <taxon>Mesoterricola</taxon>
    </lineage>
</organism>
<dbReference type="RefSeq" id="WP_308220508.1">
    <property type="nucleotide sequence ID" value="NZ_AP027081.1"/>
</dbReference>
<keyword evidence="1" id="KW-0472">Membrane</keyword>
<dbReference type="AlphaFoldDB" id="A0AA48GU86"/>
<dbReference type="InterPro" id="IPR025828">
    <property type="entry name" value="Put_sensor_dom"/>
</dbReference>
<dbReference type="Pfam" id="PF13796">
    <property type="entry name" value="Sensor"/>
    <property type="match status" value="1"/>
</dbReference>
<gene>
    <name evidence="3" type="ORF">METESE_12770</name>
</gene>
<dbReference type="KEGG" id="msea:METESE_12770"/>
<dbReference type="EMBL" id="AP027081">
    <property type="protein sequence ID" value="BDU76319.1"/>
    <property type="molecule type" value="Genomic_DNA"/>
</dbReference>
<feature type="domain" description="Putative sensor" evidence="2">
    <location>
        <begin position="122"/>
        <end position="302"/>
    </location>
</feature>
<feature type="transmembrane region" description="Helical" evidence="1">
    <location>
        <begin position="213"/>
        <end position="246"/>
    </location>
</feature>